<dbReference type="Pfam" id="PF12172">
    <property type="entry name" value="zf-ChsH2"/>
    <property type="match status" value="1"/>
</dbReference>
<comment type="caution">
    <text evidence="3">The sequence shown here is derived from an EMBL/GenBank/DDBJ whole genome shotgun (WGS) entry which is preliminary data.</text>
</comment>
<dbReference type="Proteomes" id="UP001589647">
    <property type="component" value="Unassembled WGS sequence"/>
</dbReference>
<evidence type="ECO:0000259" key="2">
    <source>
        <dbReference type="Pfam" id="PF12172"/>
    </source>
</evidence>
<dbReference type="InterPro" id="IPR052513">
    <property type="entry name" value="Thioester_dehydratase-like"/>
</dbReference>
<dbReference type="Pfam" id="PF01796">
    <property type="entry name" value="OB_ChsH2_C"/>
    <property type="match status" value="1"/>
</dbReference>
<keyword evidence="4" id="KW-1185">Reference proteome</keyword>
<dbReference type="InterPro" id="IPR012340">
    <property type="entry name" value="NA-bd_OB-fold"/>
</dbReference>
<accession>A0ABV5IXH4</accession>
<evidence type="ECO:0000259" key="1">
    <source>
        <dbReference type="Pfam" id="PF01796"/>
    </source>
</evidence>
<dbReference type="PANTHER" id="PTHR34075">
    <property type="entry name" value="BLR3430 PROTEIN"/>
    <property type="match status" value="1"/>
</dbReference>
<dbReference type="PANTHER" id="PTHR34075:SF5">
    <property type="entry name" value="BLR3430 PROTEIN"/>
    <property type="match status" value="1"/>
</dbReference>
<evidence type="ECO:0000313" key="3">
    <source>
        <dbReference type="EMBL" id="MFB9208957.1"/>
    </source>
</evidence>
<dbReference type="RefSeq" id="WP_189652765.1">
    <property type="nucleotide sequence ID" value="NZ_BMRC01000031.1"/>
</dbReference>
<gene>
    <name evidence="3" type="ORF">ACFFV7_47775</name>
</gene>
<name>A0ABV5IXH4_9ACTN</name>
<protein>
    <submittedName>
        <fullName evidence="3">Zn-ribbon domain-containing OB-fold protein</fullName>
    </submittedName>
</protein>
<proteinExistence type="predicted"/>
<sequence length="147" mass="16636">MAHGPRPEPDRDSAEWWERLAREGFAVQRCDNCGTARFPSRAFCPSCRGESWRWTPVPAEGVVESWIVNHQPFLPGAREPYVVVMVRLDAVPGCLLHGNWRGAAPEPEPGQRVRGVRTRIDDRLTLLDWEPLSGDLDVHSPERTSSR</sequence>
<evidence type="ECO:0000313" key="4">
    <source>
        <dbReference type="Proteomes" id="UP001589647"/>
    </source>
</evidence>
<dbReference type="InterPro" id="IPR002878">
    <property type="entry name" value="ChsH2_C"/>
</dbReference>
<dbReference type="SUPFAM" id="SSF50249">
    <property type="entry name" value="Nucleic acid-binding proteins"/>
    <property type="match status" value="1"/>
</dbReference>
<feature type="domain" description="ChsH2 C-terminal OB-fold" evidence="1">
    <location>
        <begin position="54"/>
        <end position="116"/>
    </location>
</feature>
<feature type="domain" description="ChsH2 rubredoxin-like zinc ribbon" evidence="2">
    <location>
        <begin position="17"/>
        <end position="52"/>
    </location>
</feature>
<dbReference type="Gene3D" id="6.10.30.10">
    <property type="match status" value="1"/>
</dbReference>
<dbReference type="EMBL" id="JBHMEI010000090">
    <property type="protein sequence ID" value="MFB9208957.1"/>
    <property type="molecule type" value="Genomic_DNA"/>
</dbReference>
<dbReference type="InterPro" id="IPR022002">
    <property type="entry name" value="ChsH2_Znr"/>
</dbReference>
<organism evidence="3 4">
    <name type="scientific">Nonomuraea spiralis</name>
    <dbReference type="NCBI Taxonomy" id="46182"/>
    <lineage>
        <taxon>Bacteria</taxon>
        <taxon>Bacillati</taxon>
        <taxon>Actinomycetota</taxon>
        <taxon>Actinomycetes</taxon>
        <taxon>Streptosporangiales</taxon>
        <taxon>Streptosporangiaceae</taxon>
        <taxon>Nonomuraea</taxon>
    </lineage>
</organism>
<reference evidence="3 4" key="1">
    <citation type="submission" date="2024-09" db="EMBL/GenBank/DDBJ databases">
        <authorList>
            <person name="Sun Q."/>
            <person name="Mori K."/>
        </authorList>
    </citation>
    <scope>NUCLEOTIDE SEQUENCE [LARGE SCALE GENOMIC DNA]</scope>
    <source>
        <strain evidence="3 4">CCM 3426</strain>
    </source>
</reference>